<name>A0A8K0UPZ8_9AGAR</name>
<dbReference type="AlphaFoldDB" id="A0A8K0UPZ8"/>
<dbReference type="EMBL" id="JAEVFJ010000016">
    <property type="protein sequence ID" value="KAH8100192.1"/>
    <property type="molecule type" value="Genomic_DNA"/>
</dbReference>
<gene>
    <name evidence="1" type="ORF">BXZ70DRAFT_938449</name>
</gene>
<dbReference type="OrthoDB" id="5537330at2759"/>
<dbReference type="Proteomes" id="UP000813824">
    <property type="component" value="Unassembled WGS sequence"/>
</dbReference>
<evidence type="ECO:0000313" key="2">
    <source>
        <dbReference type="Proteomes" id="UP000813824"/>
    </source>
</evidence>
<dbReference type="SUPFAM" id="SSF69118">
    <property type="entry name" value="AhpD-like"/>
    <property type="match status" value="1"/>
</dbReference>
<protein>
    <recommendedName>
        <fullName evidence="3">Carboxymuconolactone decarboxylase</fullName>
    </recommendedName>
</protein>
<sequence>MSHIATTDFLVRLKGLYPDSRRATLHSRWYLLAAVAFSAGNIPEVVPIIFEFVLKELEAQKSRSKDDTHAVRLLLARRMRDCIFRAGMLNGYARTINSLVALSEVTPDDLRDTETLRNTNQAIQQYAEDGRELFQSMYTDDATRVQDLLDTIHPDMGWFSNTVAYGMVYGGSNVLSQVEVSLIMAVVNTVMDTPQQAGWHFKNAMSGGVSLEEVEAARSLAMEAVSKCDIVLRRTK</sequence>
<dbReference type="InterPro" id="IPR029032">
    <property type="entry name" value="AhpD-like"/>
</dbReference>
<keyword evidence="2" id="KW-1185">Reference proteome</keyword>
<evidence type="ECO:0000313" key="1">
    <source>
        <dbReference type="EMBL" id="KAH8100192.1"/>
    </source>
</evidence>
<dbReference type="PANTHER" id="PTHR28180:SF2">
    <property type="entry name" value="PEROXISOMAL PROTEIN 2"/>
    <property type="match status" value="1"/>
</dbReference>
<accession>A0A8K0UPZ8</accession>
<dbReference type="PANTHER" id="PTHR28180">
    <property type="entry name" value="CONSERVED MITOCHONDRIAL PROTEIN-RELATED"/>
    <property type="match status" value="1"/>
</dbReference>
<proteinExistence type="predicted"/>
<reference evidence="1" key="1">
    <citation type="journal article" date="2021" name="New Phytol.">
        <title>Evolutionary innovations through gain and loss of genes in the ectomycorrhizal Boletales.</title>
        <authorList>
            <person name="Wu G."/>
            <person name="Miyauchi S."/>
            <person name="Morin E."/>
            <person name="Kuo A."/>
            <person name="Drula E."/>
            <person name="Varga T."/>
            <person name="Kohler A."/>
            <person name="Feng B."/>
            <person name="Cao Y."/>
            <person name="Lipzen A."/>
            <person name="Daum C."/>
            <person name="Hundley H."/>
            <person name="Pangilinan J."/>
            <person name="Johnson J."/>
            <person name="Barry K."/>
            <person name="LaButti K."/>
            <person name="Ng V."/>
            <person name="Ahrendt S."/>
            <person name="Min B."/>
            <person name="Choi I.G."/>
            <person name="Park H."/>
            <person name="Plett J.M."/>
            <person name="Magnuson J."/>
            <person name="Spatafora J.W."/>
            <person name="Nagy L.G."/>
            <person name="Henrissat B."/>
            <person name="Grigoriev I.V."/>
            <person name="Yang Z.L."/>
            <person name="Xu J."/>
            <person name="Martin F.M."/>
        </authorList>
    </citation>
    <scope>NUCLEOTIDE SEQUENCE</scope>
    <source>
        <strain evidence="1">KKN 215</strain>
    </source>
</reference>
<organism evidence="1 2">
    <name type="scientific">Cristinia sonorae</name>
    <dbReference type="NCBI Taxonomy" id="1940300"/>
    <lineage>
        <taxon>Eukaryota</taxon>
        <taxon>Fungi</taxon>
        <taxon>Dikarya</taxon>
        <taxon>Basidiomycota</taxon>
        <taxon>Agaricomycotina</taxon>
        <taxon>Agaricomycetes</taxon>
        <taxon>Agaricomycetidae</taxon>
        <taxon>Agaricales</taxon>
        <taxon>Pleurotineae</taxon>
        <taxon>Stephanosporaceae</taxon>
        <taxon>Cristinia</taxon>
    </lineage>
</organism>
<comment type="caution">
    <text evidence="1">The sequence shown here is derived from an EMBL/GenBank/DDBJ whole genome shotgun (WGS) entry which is preliminary data.</text>
</comment>
<dbReference type="Gene3D" id="1.20.1290.10">
    <property type="entry name" value="AhpD-like"/>
    <property type="match status" value="1"/>
</dbReference>
<dbReference type="InterPro" id="IPR052999">
    <property type="entry name" value="PTS1_Protein"/>
</dbReference>
<evidence type="ECO:0008006" key="3">
    <source>
        <dbReference type="Google" id="ProtNLM"/>
    </source>
</evidence>